<name>A0A448TUM4_9PAST</name>
<proteinExistence type="predicted"/>
<reference evidence="1 2" key="1">
    <citation type="submission" date="2018-12" db="EMBL/GenBank/DDBJ databases">
        <authorList>
            <consortium name="Pathogen Informatics"/>
        </authorList>
    </citation>
    <scope>NUCLEOTIDE SEQUENCE [LARGE SCALE GENOMIC DNA]</scope>
    <source>
        <strain evidence="1 2">NCTC12871</strain>
    </source>
</reference>
<protein>
    <submittedName>
        <fullName evidence="1">Uncharacterized protein</fullName>
    </submittedName>
</protein>
<accession>A0A448TUM4</accession>
<dbReference type="KEGG" id="adp:NCTC12871_01123"/>
<keyword evidence="2" id="KW-1185">Reference proteome</keyword>
<evidence type="ECO:0000313" key="1">
    <source>
        <dbReference type="EMBL" id="VEJ09646.1"/>
    </source>
</evidence>
<dbReference type="EMBL" id="LR134510">
    <property type="protein sequence ID" value="VEJ09646.1"/>
    <property type="molecule type" value="Genomic_DNA"/>
</dbReference>
<gene>
    <name evidence="1" type="ORF">NCTC12871_01123</name>
</gene>
<organism evidence="1 2">
    <name type="scientific">Actinobacillus delphinicola</name>
    <dbReference type="NCBI Taxonomy" id="51161"/>
    <lineage>
        <taxon>Bacteria</taxon>
        <taxon>Pseudomonadati</taxon>
        <taxon>Pseudomonadota</taxon>
        <taxon>Gammaproteobacteria</taxon>
        <taxon>Pasteurellales</taxon>
        <taxon>Pasteurellaceae</taxon>
        <taxon>Actinobacillus</taxon>
    </lineage>
</organism>
<sequence>MKKLEGTITFINQEYGYAFTNGISYVFTREYNHKLWDKLAVGFCVAFLPTRMASGKFFAKAIELLNPHYVHHSISRMGKVIAKNNEYATVLSGQKHYYLSKVQHATKWDSFRKGTRIFFRLDYVGDGHYLVTTFRLLESKAQLTRYTLKSLWSAIFSDLF</sequence>
<dbReference type="Proteomes" id="UP000279799">
    <property type="component" value="Chromosome"/>
</dbReference>
<dbReference type="AlphaFoldDB" id="A0A448TUM4"/>
<evidence type="ECO:0000313" key="2">
    <source>
        <dbReference type="Proteomes" id="UP000279799"/>
    </source>
</evidence>
<dbReference type="RefSeq" id="WP_126599745.1">
    <property type="nucleotide sequence ID" value="NZ_LR134510.1"/>
</dbReference>